<dbReference type="InterPro" id="IPR014784">
    <property type="entry name" value="Cu2_ascorb_mOase-like_C"/>
</dbReference>
<dbReference type="Proteomes" id="UP000580250">
    <property type="component" value="Unassembled WGS sequence"/>
</dbReference>
<comment type="similarity">
    <text evidence="1">Belongs to the copper type II ascorbate-dependent monooxygenase family.</text>
</comment>
<evidence type="ECO:0000259" key="5">
    <source>
        <dbReference type="Pfam" id="PF03712"/>
    </source>
</evidence>
<dbReference type="GO" id="GO:0005615">
    <property type="term" value="C:extracellular space"/>
    <property type="evidence" value="ECO:0007669"/>
    <property type="project" value="TreeGrafter"/>
</dbReference>
<dbReference type="InterPro" id="IPR028460">
    <property type="entry name" value="Tbh/DBH"/>
</dbReference>
<dbReference type="Pfam" id="PF03712">
    <property type="entry name" value="Cu2_monoox_C"/>
    <property type="match status" value="1"/>
</dbReference>
<evidence type="ECO:0000259" key="4">
    <source>
        <dbReference type="Pfam" id="PF01082"/>
    </source>
</evidence>
<dbReference type="InterPro" id="IPR036939">
    <property type="entry name" value="Cu2_ascorb_mOase_N_sf"/>
</dbReference>
<evidence type="ECO:0000313" key="7">
    <source>
        <dbReference type="Proteomes" id="UP000580250"/>
    </source>
</evidence>
<dbReference type="SUPFAM" id="SSF49742">
    <property type="entry name" value="PHM/PNGase F"/>
    <property type="match status" value="2"/>
</dbReference>
<evidence type="ECO:0000256" key="3">
    <source>
        <dbReference type="ARBA" id="ARBA00023180"/>
    </source>
</evidence>
<gene>
    <name evidence="6" type="ORF">MENT_LOCUS3181</name>
</gene>
<dbReference type="PRINTS" id="PR00767">
    <property type="entry name" value="DBMONOXGNASE"/>
</dbReference>
<evidence type="ECO:0000313" key="6">
    <source>
        <dbReference type="EMBL" id="CAD2131120.1"/>
    </source>
</evidence>
<proteinExistence type="inferred from homology"/>
<dbReference type="PANTHER" id="PTHR10157">
    <property type="entry name" value="DOPAMINE BETA HYDROXYLASE RELATED"/>
    <property type="match status" value="1"/>
</dbReference>
<dbReference type="AlphaFoldDB" id="A0A6V7TQT1"/>
<dbReference type="PANTHER" id="PTHR10157:SF23">
    <property type="entry name" value="MOXD1 HOMOLOG 1"/>
    <property type="match status" value="1"/>
</dbReference>
<feature type="domain" description="Copper type II ascorbate-dependent monooxygenase C-terminal" evidence="5">
    <location>
        <begin position="124"/>
        <end position="278"/>
    </location>
</feature>
<dbReference type="GO" id="GO:0042420">
    <property type="term" value="P:dopamine catabolic process"/>
    <property type="evidence" value="ECO:0007669"/>
    <property type="project" value="TreeGrafter"/>
</dbReference>
<dbReference type="EMBL" id="CAJEWN010000010">
    <property type="protein sequence ID" value="CAD2131120.1"/>
    <property type="molecule type" value="Genomic_DNA"/>
</dbReference>
<dbReference type="InterPro" id="IPR000323">
    <property type="entry name" value="Cu2_ascorb_mOase_N"/>
</dbReference>
<dbReference type="InterPro" id="IPR000945">
    <property type="entry name" value="DBH-like"/>
</dbReference>
<dbReference type="GO" id="GO:0006589">
    <property type="term" value="P:octopamine biosynthetic process"/>
    <property type="evidence" value="ECO:0007669"/>
    <property type="project" value="TreeGrafter"/>
</dbReference>
<dbReference type="GO" id="GO:0005507">
    <property type="term" value="F:copper ion binding"/>
    <property type="evidence" value="ECO:0007669"/>
    <property type="project" value="InterPro"/>
</dbReference>
<dbReference type="InterPro" id="IPR024548">
    <property type="entry name" value="Cu2_monoox_C"/>
</dbReference>
<evidence type="ECO:0000256" key="1">
    <source>
        <dbReference type="ARBA" id="ARBA00010676"/>
    </source>
</evidence>
<name>A0A6V7TQT1_MELEN</name>
<dbReference type="GO" id="GO:0004500">
    <property type="term" value="F:dopamine beta-monooxygenase activity"/>
    <property type="evidence" value="ECO:0007669"/>
    <property type="project" value="InterPro"/>
</dbReference>
<dbReference type="InterPro" id="IPR008977">
    <property type="entry name" value="PHM/PNGase_F_dom_sf"/>
</dbReference>
<dbReference type="Pfam" id="PF01082">
    <property type="entry name" value="Cu2_monooxygen"/>
    <property type="match status" value="1"/>
</dbReference>
<dbReference type="Gene3D" id="2.60.120.310">
    <property type="entry name" value="Copper type II, ascorbate-dependent monooxygenase, N-terminal domain"/>
    <property type="match status" value="1"/>
</dbReference>
<protein>
    <submittedName>
        <fullName evidence="6">Uncharacterized protein</fullName>
    </submittedName>
</protein>
<comment type="caution">
    <text evidence="6">The sequence shown here is derived from an EMBL/GenBank/DDBJ whole genome shotgun (WGS) entry which is preliminary data.</text>
</comment>
<sequence length="364" mass="41022">MEIRANSVLIPHKQQLIIAVITPGNEQFVHHFEVFHCQTPTRPFAGDCSTAKPTEAKSCSKVLAAWSMGANPVVFPPQAGMPLGGPGFIPFLMVEIHYNNPALLTGYTDSSGLRITFTKHLRPFDAGIMELGLIYSDANSVPPMQKAWPLTGYCPSECTEKLPSNGIYIFASQLHAHLTGRKLFTSLIRNGRKIGEINRDEHYSPHWQHIQPLEPHINVLPGDVLATTCLYETRERKKWTWGGYGIEDEMCVNYIHYYPASEIEVCKSAVSNSSLHSFFSKLGVVDKRLNIQEKYLSIKWNTAKIGLLREFYHVSPLNVACLRHSGQIFRGHPNNWTRVLKPEYLEAPKSESIYKSDECLAIND</sequence>
<evidence type="ECO:0000256" key="2">
    <source>
        <dbReference type="ARBA" id="ARBA00023157"/>
    </source>
</evidence>
<accession>A0A6V7TQT1</accession>
<reference evidence="6 7" key="1">
    <citation type="submission" date="2020-08" db="EMBL/GenBank/DDBJ databases">
        <authorList>
            <person name="Koutsovoulos G."/>
            <person name="Danchin GJ E."/>
        </authorList>
    </citation>
    <scope>NUCLEOTIDE SEQUENCE [LARGE SCALE GENOMIC DNA]</scope>
</reference>
<dbReference type="OrthoDB" id="129121at2759"/>
<organism evidence="6 7">
    <name type="scientific">Meloidogyne enterolobii</name>
    <name type="common">Root-knot nematode worm</name>
    <name type="synonym">Meloidogyne mayaguensis</name>
    <dbReference type="NCBI Taxonomy" id="390850"/>
    <lineage>
        <taxon>Eukaryota</taxon>
        <taxon>Metazoa</taxon>
        <taxon>Ecdysozoa</taxon>
        <taxon>Nematoda</taxon>
        <taxon>Chromadorea</taxon>
        <taxon>Rhabditida</taxon>
        <taxon>Tylenchina</taxon>
        <taxon>Tylenchomorpha</taxon>
        <taxon>Tylenchoidea</taxon>
        <taxon>Meloidogynidae</taxon>
        <taxon>Meloidogyninae</taxon>
        <taxon>Meloidogyne</taxon>
    </lineage>
</organism>
<dbReference type="GO" id="GO:0030667">
    <property type="term" value="C:secretory granule membrane"/>
    <property type="evidence" value="ECO:0007669"/>
    <property type="project" value="TreeGrafter"/>
</dbReference>
<keyword evidence="2" id="KW-1015">Disulfide bond</keyword>
<feature type="domain" description="Copper type II ascorbate-dependent monooxygenase N-terminal" evidence="4">
    <location>
        <begin position="19"/>
        <end position="103"/>
    </location>
</feature>
<dbReference type="GO" id="GO:0042421">
    <property type="term" value="P:norepinephrine biosynthetic process"/>
    <property type="evidence" value="ECO:0007669"/>
    <property type="project" value="TreeGrafter"/>
</dbReference>
<dbReference type="Gene3D" id="2.60.120.230">
    <property type="match status" value="1"/>
</dbReference>
<keyword evidence="3" id="KW-0325">Glycoprotein</keyword>
<dbReference type="FunFam" id="2.60.120.230:FF:000001">
    <property type="entry name" value="Monooxygenase, DBH-like 1"/>
    <property type="match status" value="1"/>
</dbReference>